<sequence>MEGHGQPPPANAEAGFIFTMSQAENPFVADPYFQRLLAAYLPKDMLAEVTPCFTRFAQDTISSQVKEWNLNAERQQPFVEKHNVWGARHDVDRLVSSEGWRALRKWGAEQGFVAWTLALALSPLAMRLDTANTID</sequence>
<proteinExistence type="predicted"/>
<dbReference type="PANTHER" id="PTHR42707:SF2">
    <property type="entry name" value="ACD11 DEHYDROGENASE"/>
    <property type="match status" value="1"/>
</dbReference>
<gene>
    <name evidence="1" type="primary">acdh-11_2</name>
    <name evidence="1" type="ORF">BM221_009841</name>
</gene>
<dbReference type="GO" id="GO:0003995">
    <property type="term" value="F:acyl-CoA dehydrogenase activity"/>
    <property type="evidence" value="ECO:0007669"/>
    <property type="project" value="TreeGrafter"/>
</dbReference>
<dbReference type="OMA" id="LIMTEGW"/>
<organism evidence="1 2">
    <name type="scientific">Beauveria bassiana</name>
    <name type="common">White muscardine disease fungus</name>
    <name type="synonym">Tritirachium shiotae</name>
    <dbReference type="NCBI Taxonomy" id="176275"/>
    <lineage>
        <taxon>Eukaryota</taxon>
        <taxon>Fungi</taxon>
        <taxon>Dikarya</taxon>
        <taxon>Ascomycota</taxon>
        <taxon>Pezizomycotina</taxon>
        <taxon>Sordariomycetes</taxon>
        <taxon>Hypocreomycetidae</taxon>
        <taxon>Hypocreales</taxon>
        <taxon>Cordycipitaceae</taxon>
        <taxon>Beauveria</taxon>
    </lineage>
</organism>
<dbReference type="AlphaFoldDB" id="A0A2N6NB09"/>
<dbReference type="EMBL" id="MRVG01000013">
    <property type="protein sequence ID" value="PMB64452.1"/>
    <property type="molecule type" value="Genomic_DNA"/>
</dbReference>
<comment type="caution">
    <text evidence="1">The sequence shown here is derived from an EMBL/GenBank/DDBJ whole genome shotgun (WGS) entry which is preliminary data.</text>
</comment>
<reference evidence="1 2" key="1">
    <citation type="journal article" date="2016" name="Appl. Microbiol. Biotechnol.">
        <title>Characterization of T-DNA insertion mutants with decreased virulence in the entomopathogenic fungus Beauveria bassiana JEF-007.</title>
        <authorList>
            <person name="Kim S."/>
            <person name="Lee S.J."/>
            <person name="Nai Y.S."/>
            <person name="Yu J.S."/>
            <person name="Lee M.R."/>
            <person name="Yang Y.T."/>
            <person name="Kim J.S."/>
        </authorList>
    </citation>
    <scope>NUCLEOTIDE SEQUENCE [LARGE SCALE GENOMIC DNA]</scope>
    <source>
        <strain evidence="1 2">JEF-007</strain>
    </source>
</reference>
<evidence type="ECO:0000313" key="2">
    <source>
        <dbReference type="Proteomes" id="UP000235728"/>
    </source>
</evidence>
<evidence type="ECO:0000313" key="1">
    <source>
        <dbReference type="EMBL" id="PMB64452.1"/>
    </source>
</evidence>
<protein>
    <submittedName>
        <fullName evidence="1">Acyl-CoA dehydrogenase family member 11</fullName>
    </submittedName>
</protein>
<dbReference type="InterPro" id="IPR052904">
    <property type="entry name" value="Acyl-CoA_dehydrogenase-like"/>
</dbReference>
<dbReference type="PANTHER" id="PTHR42707">
    <property type="entry name" value="ACYL-COA DEHYDROGENASE"/>
    <property type="match status" value="1"/>
</dbReference>
<accession>A0A2N6NB09</accession>
<name>A0A2N6NB09_BEABA</name>
<dbReference type="Proteomes" id="UP000235728">
    <property type="component" value="Unassembled WGS sequence"/>
</dbReference>